<name>A0A8H6XHU0_9AGAR</name>
<organism evidence="2 3">
    <name type="scientific">Mycena sanguinolenta</name>
    <dbReference type="NCBI Taxonomy" id="230812"/>
    <lineage>
        <taxon>Eukaryota</taxon>
        <taxon>Fungi</taxon>
        <taxon>Dikarya</taxon>
        <taxon>Basidiomycota</taxon>
        <taxon>Agaricomycotina</taxon>
        <taxon>Agaricomycetes</taxon>
        <taxon>Agaricomycetidae</taxon>
        <taxon>Agaricales</taxon>
        <taxon>Marasmiineae</taxon>
        <taxon>Mycenaceae</taxon>
        <taxon>Mycena</taxon>
    </lineage>
</organism>
<evidence type="ECO:0000313" key="3">
    <source>
        <dbReference type="Proteomes" id="UP000623467"/>
    </source>
</evidence>
<accession>A0A8H6XHU0</accession>
<feature type="compositionally biased region" description="Low complexity" evidence="1">
    <location>
        <begin position="92"/>
        <end position="120"/>
    </location>
</feature>
<keyword evidence="3" id="KW-1185">Reference proteome</keyword>
<dbReference type="Proteomes" id="UP000623467">
    <property type="component" value="Unassembled WGS sequence"/>
</dbReference>
<protein>
    <submittedName>
        <fullName evidence="2">Uncharacterized protein</fullName>
    </submittedName>
</protein>
<gene>
    <name evidence="2" type="ORF">MSAN_02032000</name>
</gene>
<reference evidence="2" key="1">
    <citation type="submission" date="2020-05" db="EMBL/GenBank/DDBJ databases">
        <title>Mycena genomes resolve the evolution of fungal bioluminescence.</title>
        <authorList>
            <person name="Tsai I.J."/>
        </authorList>
    </citation>
    <scope>NUCLEOTIDE SEQUENCE</scope>
    <source>
        <strain evidence="2">160909Yilan</strain>
    </source>
</reference>
<feature type="region of interest" description="Disordered" evidence="1">
    <location>
        <begin position="63"/>
        <end position="148"/>
    </location>
</feature>
<sequence>MKAAATPTPLVLPISSADLEAREAALTQREANLKVQTALFAQQRVKFEKAQWECAALKRAPETLESDFETWPSTEPSVKRSRTDMNASDDNSTSQGSTSPSRASASRGRSPAGRRGMPGRNTYPVRGVASPAVRLSMTPEAIRESLRP</sequence>
<proteinExistence type="predicted"/>
<comment type="caution">
    <text evidence="2">The sequence shown here is derived from an EMBL/GenBank/DDBJ whole genome shotgun (WGS) entry which is preliminary data.</text>
</comment>
<dbReference type="EMBL" id="JACAZH010000026">
    <property type="protein sequence ID" value="KAF7341775.1"/>
    <property type="molecule type" value="Genomic_DNA"/>
</dbReference>
<evidence type="ECO:0000256" key="1">
    <source>
        <dbReference type="SAM" id="MobiDB-lite"/>
    </source>
</evidence>
<evidence type="ECO:0000313" key="2">
    <source>
        <dbReference type="EMBL" id="KAF7341775.1"/>
    </source>
</evidence>
<dbReference type="AlphaFoldDB" id="A0A8H6XHU0"/>